<sequence length="163" mass="17233">MTDDGFREFVELRYGDLLRTTYLLTGSRHAGGRPGELLLARRGCAALLATDASPDPPRQTVPGHRSTTRPPSGRPHLVAVSVPGETRGVLVLGPESAARAELLDGKGRAIASGSLEAGVSGVRVDPRQVTKLNVLDRDGRILRTEATPSLGPTLGQLGRARAR</sequence>
<dbReference type="EMBL" id="VLKE01000001">
    <property type="protein sequence ID" value="TWH69554.1"/>
    <property type="molecule type" value="Genomic_DNA"/>
</dbReference>
<comment type="caution">
    <text evidence="2">The sequence shown here is derived from an EMBL/GenBank/DDBJ whole genome shotgun (WGS) entry which is preliminary data.</text>
</comment>
<keyword evidence="3" id="KW-1185">Reference proteome</keyword>
<gene>
    <name evidence="2" type="ORF">JD77_04564</name>
</gene>
<evidence type="ECO:0000313" key="2">
    <source>
        <dbReference type="EMBL" id="TWH69554.1"/>
    </source>
</evidence>
<dbReference type="RefSeq" id="WP_211372634.1">
    <property type="nucleotide sequence ID" value="NZ_VLKE01000001.1"/>
</dbReference>
<evidence type="ECO:0000313" key="3">
    <source>
        <dbReference type="Proteomes" id="UP000319825"/>
    </source>
</evidence>
<name>A0A562IG23_MICOL</name>
<proteinExistence type="predicted"/>
<protein>
    <submittedName>
        <fullName evidence="2">Uncharacterized protein</fullName>
    </submittedName>
</protein>
<feature type="region of interest" description="Disordered" evidence="1">
    <location>
        <begin position="50"/>
        <end position="75"/>
    </location>
</feature>
<reference evidence="2 3" key="1">
    <citation type="submission" date="2019-07" db="EMBL/GenBank/DDBJ databases">
        <title>R&amp;d 2014.</title>
        <authorList>
            <person name="Klenk H.-P."/>
        </authorList>
    </citation>
    <scope>NUCLEOTIDE SEQUENCE [LARGE SCALE GENOMIC DNA]</scope>
    <source>
        <strain evidence="2 3">DSM 43868</strain>
    </source>
</reference>
<accession>A0A562IG23</accession>
<organism evidence="2 3">
    <name type="scientific">Micromonospora olivasterospora</name>
    <dbReference type="NCBI Taxonomy" id="1880"/>
    <lineage>
        <taxon>Bacteria</taxon>
        <taxon>Bacillati</taxon>
        <taxon>Actinomycetota</taxon>
        <taxon>Actinomycetes</taxon>
        <taxon>Micromonosporales</taxon>
        <taxon>Micromonosporaceae</taxon>
        <taxon>Micromonospora</taxon>
    </lineage>
</organism>
<evidence type="ECO:0000256" key="1">
    <source>
        <dbReference type="SAM" id="MobiDB-lite"/>
    </source>
</evidence>
<dbReference type="Proteomes" id="UP000319825">
    <property type="component" value="Unassembled WGS sequence"/>
</dbReference>
<dbReference type="AlphaFoldDB" id="A0A562IG23"/>